<organism evidence="10 11">
    <name type="scientific">Thermomicrobium roseum (strain ATCC 27502 / DSM 5159 / P-2)</name>
    <dbReference type="NCBI Taxonomy" id="309801"/>
    <lineage>
        <taxon>Bacteria</taxon>
        <taxon>Pseudomonadati</taxon>
        <taxon>Thermomicrobiota</taxon>
        <taxon>Thermomicrobia</taxon>
        <taxon>Thermomicrobiales</taxon>
        <taxon>Thermomicrobiaceae</taxon>
        <taxon>Thermomicrobium</taxon>
    </lineage>
</organism>
<evidence type="ECO:0000256" key="8">
    <source>
        <dbReference type="RuleBase" id="RU362002"/>
    </source>
</evidence>
<reference evidence="10 11" key="1">
    <citation type="journal article" date="2009" name="PLoS ONE">
        <title>Complete genome sequence of the aerobic CO-oxidizing thermophile Thermomicrobium roseum.</title>
        <authorList>
            <person name="Wu D."/>
            <person name="Raymond J."/>
            <person name="Wu M."/>
            <person name="Chatterji S."/>
            <person name="Ren Q."/>
            <person name="Graham J.E."/>
            <person name="Bryant D.A."/>
            <person name="Robb F."/>
            <person name="Colman A."/>
            <person name="Tallon L.J."/>
            <person name="Badger J.H."/>
            <person name="Madupu R."/>
            <person name="Ward N.L."/>
            <person name="Eisen J.A."/>
        </authorList>
    </citation>
    <scope>NUCLEOTIDE SEQUENCE [LARGE SCALE GENOMIC DNA]</scope>
    <source>
        <strain evidence="11">ATCC 27502 / DSM 5159 / P-2</strain>
    </source>
</reference>
<dbReference type="Pfam" id="PF00909">
    <property type="entry name" value="Ammonium_transp"/>
    <property type="match status" value="1"/>
</dbReference>
<dbReference type="EMBL" id="CP001275">
    <property type="protein sequence ID" value="ACM06110.1"/>
    <property type="molecule type" value="Genomic_DNA"/>
</dbReference>
<gene>
    <name evidence="10" type="primary">amt</name>
    <name evidence="10" type="ordered locus">trd_1107</name>
</gene>
<evidence type="ECO:0000256" key="7">
    <source>
        <dbReference type="ARBA" id="ARBA00023177"/>
    </source>
</evidence>
<dbReference type="PANTHER" id="PTHR43029">
    <property type="entry name" value="AMMONIUM TRANSPORTER MEP2"/>
    <property type="match status" value="1"/>
</dbReference>
<keyword evidence="6 8" id="KW-0472">Membrane</keyword>
<feature type="transmembrane region" description="Helical" evidence="8">
    <location>
        <begin position="155"/>
        <end position="176"/>
    </location>
</feature>
<comment type="similarity">
    <text evidence="2 8">Belongs to the ammonia transporter channel (TC 1.A.11.2) family.</text>
</comment>
<evidence type="ECO:0000313" key="11">
    <source>
        <dbReference type="Proteomes" id="UP000000447"/>
    </source>
</evidence>
<keyword evidence="7 8" id="KW-0924">Ammonia transport</keyword>
<dbReference type="InterPro" id="IPR018047">
    <property type="entry name" value="Ammonium_transpt_CS"/>
</dbReference>
<feature type="transmembrane region" description="Helical" evidence="8">
    <location>
        <begin position="40"/>
        <end position="68"/>
    </location>
</feature>
<dbReference type="InterPro" id="IPR029020">
    <property type="entry name" value="Ammonium/urea_transptr"/>
</dbReference>
<dbReference type="GO" id="GO:0005886">
    <property type="term" value="C:plasma membrane"/>
    <property type="evidence" value="ECO:0007669"/>
    <property type="project" value="UniProtKB-SubCell"/>
</dbReference>
<evidence type="ECO:0000259" key="9">
    <source>
        <dbReference type="Pfam" id="PF00909"/>
    </source>
</evidence>
<evidence type="ECO:0000256" key="4">
    <source>
        <dbReference type="ARBA" id="ARBA00022692"/>
    </source>
</evidence>
<dbReference type="STRING" id="309801.trd_1107"/>
<feature type="transmembrane region" description="Helical" evidence="8">
    <location>
        <begin position="221"/>
        <end position="245"/>
    </location>
</feature>
<accession>B9L0N6</accession>
<keyword evidence="4 8" id="KW-0812">Transmembrane</keyword>
<evidence type="ECO:0000256" key="6">
    <source>
        <dbReference type="ARBA" id="ARBA00023136"/>
    </source>
</evidence>
<name>B9L0N6_THERP</name>
<dbReference type="HOGENOM" id="CLU_000445_33_0_0"/>
<dbReference type="InterPro" id="IPR024041">
    <property type="entry name" value="NH4_transpt_AmtB-like_dom"/>
</dbReference>
<feature type="transmembrane region" description="Helical" evidence="8">
    <location>
        <begin position="6"/>
        <end position="28"/>
    </location>
</feature>
<evidence type="ECO:0000256" key="1">
    <source>
        <dbReference type="ARBA" id="ARBA00004141"/>
    </source>
</evidence>
<dbReference type="Proteomes" id="UP000000447">
    <property type="component" value="Chromosome"/>
</dbReference>
<keyword evidence="11" id="KW-1185">Reference proteome</keyword>
<feature type="transmembrane region" description="Helical" evidence="8">
    <location>
        <begin position="307"/>
        <end position="326"/>
    </location>
</feature>
<feature type="transmembrane region" description="Helical" evidence="8">
    <location>
        <begin position="346"/>
        <end position="367"/>
    </location>
</feature>
<evidence type="ECO:0000256" key="5">
    <source>
        <dbReference type="ARBA" id="ARBA00022989"/>
    </source>
</evidence>
<dbReference type="KEGG" id="tro:trd_1107"/>
<feature type="domain" description="Ammonium transporter AmtB-like" evidence="9">
    <location>
        <begin position="7"/>
        <end position="397"/>
    </location>
</feature>
<dbReference type="Gene3D" id="1.10.3430.10">
    <property type="entry name" value="Ammonium transporter AmtB like domains"/>
    <property type="match status" value="1"/>
</dbReference>
<feature type="transmembrane region" description="Helical" evidence="8">
    <location>
        <begin position="276"/>
        <end position="295"/>
    </location>
</feature>
<dbReference type="PANTHER" id="PTHR43029:SF10">
    <property type="entry name" value="AMMONIUM TRANSPORTER MEP2"/>
    <property type="match status" value="1"/>
</dbReference>
<dbReference type="InterPro" id="IPR001905">
    <property type="entry name" value="Ammonium_transpt"/>
</dbReference>
<comment type="subcellular location">
    <subcellularLocation>
        <location evidence="8">Cell membrane</location>
        <topology evidence="8">Multi-pass membrane protein</topology>
    </subcellularLocation>
    <subcellularLocation>
        <location evidence="1">Membrane</location>
        <topology evidence="1">Multi-pass membrane protein</topology>
    </subcellularLocation>
</comment>
<dbReference type="OrthoDB" id="9814202at2"/>
<dbReference type="GO" id="GO:0008519">
    <property type="term" value="F:ammonium channel activity"/>
    <property type="evidence" value="ECO:0007669"/>
    <property type="project" value="InterPro"/>
</dbReference>
<feature type="transmembrane region" description="Helical" evidence="8">
    <location>
        <begin position="188"/>
        <end position="209"/>
    </location>
</feature>
<sequence length="430" mass="44314">MSEGAIAWMLVATALVLLMTPALGFFYGGLVRSKNVLNTLMMSFGAVSVVGLAWALLGYSLAFSAGWPLVGGLSHALLRGVDLEASGAIPHVLFMAFQGTFAVITAALISGALVERMRFGPYLAFLGLWAIAIYAPIAHWIWGGGWLADLGALDFAGGTVVHINAGIAAVVAALVLGRRRDYGRQAILPHNIPFVLLGAMLLWLGWFGFNAGSALGANEIAGLAFANTMLAPMATALVWMILDLVRSGKATAVGLATAIVVGLVAITPAAGFVSPLSAIVLGALAAFPSYFALLWRARTRLDDSLDVFAAHGVGGLTGALLTGVFAQESWNGVANGLLFGNPLQLLIQAVAVLAVVAYSAAGTFLILRAIALVTSLRVADAAERAGLDVTEHGEQAYTSGEGAVLLLPLSRTGEVTARPGPVVEKVGGSA</sequence>
<dbReference type="NCBIfam" id="TIGR00836">
    <property type="entry name" value="amt"/>
    <property type="match status" value="1"/>
</dbReference>
<keyword evidence="3 8" id="KW-0813">Transport</keyword>
<feature type="transmembrane region" description="Helical" evidence="8">
    <location>
        <begin position="252"/>
        <end position="270"/>
    </location>
</feature>
<proteinExistence type="inferred from homology"/>
<dbReference type="eggNOG" id="COG0004">
    <property type="taxonomic scope" value="Bacteria"/>
</dbReference>
<dbReference type="AlphaFoldDB" id="B9L0N6"/>
<protein>
    <recommendedName>
        <fullName evidence="8">Ammonium transporter</fullName>
    </recommendedName>
</protein>
<evidence type="ECO:0000256" key="3">
    <source>
        <dbReference type="ARBA" id="ARBA00022448"/>
    </source>
</evidence>
<feature type="transmembrane region" description="Helical" evidence="8">
    <location>
        <begin position="88"/>
        <end position="110"/>
    </location>
</feature>
<evidence type="ECO:0000256" key="2">
    <source>
        <dbReference type="ARBA" id="ARBA00005887"/>
    </source>
</evidence>
<feature type="transmembrane region" description="Helical" evidence="8">
    <location>
        <begin position="122"/>
        <end position="143"/>
    </location>
</feature>
<evidence type="ECO:0000313" key="10">
    <source>
        <dbReference type="EMBL" id="ACM06110.1"/>
    </source>
</evidence>
<dbReference type="RefSeq" id="WP_015922060.1">
    <property type="nucleotide sequence ID" value="NC_011959.1"/>
</dbReference>
<dbReference type="PROSITE" id="PS01219">
    <property type="entry name" value="AMMONIUM_TRANSP"/>
    <property type="match status" value="1"/>
</dbReference>
<dbReference type="SUPFAM" id="SSF111352">
    <property type="entry name" value="Ammonium transporter"/>
    <property type="match status" value="1"/>
</dbReference>
<keyword evidence="5 8" id="KW-1133">Transmembrane helix</keyword>